<dbReference type="EnsemblPlants" id="ONIVA05G30190.1">
    <property type="protein sequence ID" value="ONIVA05G30190.1"/>
    <property type="gene ID" value="ONIVA05G30190"/>
</dbReference>
<evidence type="ECO:0000313" key="2">
    <source>
        <dbReference type="EnsemblPlants" id="ONIVA05G30190.1"/>
    </source>
</evidence>
<sequence>SRIASPPPGKITAHSHPLRPPPAALLPCAAASAPPNPAGHRGRGNRTSLPVSHASLSSFSQNADALLSRSRRWSEHRHSNRRQSPSPCAPVVGARAVVGSSSTVAATGSPTPTARIVASVPIPPSREQSRGGEGRGGVPTCRGPAASRTVAHGAGDDSPPTSSSNTVTWPFVLHVHRALAAIHKNNIAAPNLWHPIDTYDRVALAHHTGRQGPERIGVGVKVS</sequence>
<reference evidence="2" key="1">
    <citation type="submission" date="2015-04" db="UniProtKB">
        <authorList>
            <consortium name="EnsemblPlants"/>
        </authorList>
    </citation>
    <scope>IDENTIFICATION</scope>
    <source>
        <strain evidence="2">SL10</strain>
    </source>
</reference>
<proteinExistence type="predicted"/>
<name>A0A0E0HJE8_ORYNI</name>
<accession>A0A0E0HJE8</accession>
<evidence type="ECO:0000256" key="1">
    <source>
        <dbReference type="SAM" id="MobiDB-lite"/>
    </source>
</evidence>
<feature type="region of interest" description="Disordered" evidence="1">
    <location>
        <begin position="122"/>
        <end position="164"/>
    </location>
</feature>
<protein>
    <submittedName>
        <fullName evidence="2">Uncharacterized protein</fullName>
    </submittedName>
</protein>
<dbReference type="HOGENOM" id="CLU_108325_0_0_1"/>
<evidence type="ECO:0000313" key="3">
    <source>
        <dbReference type="Proteomes" id="UP000006591"/>
    </source>
</evidence>
<dbReference type="AlphaFoldDB" id="A0A0E0HJE8"/>
<organism evidence="2">
    <name type="scientific">Oryza nivara</name>
    <name type="common">Indian wild rice</name>
    <name type="synonym">Oryza sativa f. spontanea</name>
    <dbReference type="NCBI Taxonomy" id="4536"/>
    <lineage>
        <taxon>Eukaryota</taxon>
        <taxon>Viridiplantae</taxon>
        <taxon>Streptophyta</taxon>
        <taxon>Embryophyta</taxon>
        <taxon>Tracheophyta</taxon>
        <taxon>Spermatophyta</taxon>
        <taxon>Magnoliopsida</taxon>
        <taxon>Liliopsida</taxon>
        <taxon>Poales</taxon>
        <taxon>Poaceae</taxon>
        <taxon>BOP clade</taxon>
        <taxon>Oryzoideae</taxon>
        <taxon>Oryzeae</taxon>
        <taxon>Oryzinae</taxon>
        <taxon>Oryza</taxon>
    </lineage>
</organism>
<dbReference type="Proteomes" id="UP000006591">
    <property type="component" value="Chromosome 5"/>
</dbReference>
<feature type="compositionally biased region" description="Polar residues" evidence="1">
    <location>
        <begin position="45"/>
        <end position="63"/>
    </location>
</feature>
<feature type="region of interest" description="Disordered" evidence="1">
    <location>
        <begin position="1"/>
        <end position="90"/>
    </location>
</feature>
<keyword evidence="3" id="KW-1185">Reference proteome</keyword>
<dbReference type="Gramene" id="ONIVA05G30190.1">
    <property type="protein sequence ID" value="ONIVA05G30190.1"/>
    <property type="gene ID" value="ONIVA05G30190"/>
</dbReference>
<reference evidence="2" key="2">
    <citation type="submission" date="2018-04" db="EMBL/GenBank/DDBJ databases">
        <title>OnivRS2 (Oryza nivara Reference Sequence Version 2).</title>
        <authorList>
            <person name="Zhang J."/>
            <person name="Kudrna D."/>
            <person name="Lee S."/>
            <person name="Talag J."/>
            <person name="Rajasekar S."/>
            <person name="Welchert J."/>
            <person name="Hsing Y.-I."/>
            <person name="Wing R.A."/>
        </authorList>
    </citation>
    <scope>NUCLEOTIDE SEQUENCE [LARGE SCALE GENOMIC DNA]</scope>
    <source>
        <strain evidence="2">SL10</strain>
    </source>
</reference>